<dbReference type="OrthoDB" id="528757at2759"/>
<accession>A0A150GVL5</accession>
<dbReference type="EMBL" id="LSYV01000007">
    <property type="protein sequence ID" value="KXZ53742.1"/>
    <property type="molecule type" value="Genomic_DNA"/>
</dbReference>
<organism evidence="1 2">
    <name type="scientific">Gonium pectorale</name>
    <name type="common">Green alga</name>
    <dbReference type="NCBI Taxonomy" id="33097"/>
    <lineage>
        <taxon>Eukaryota</taxon>
        <taxon>Viridiplantae</taxon>
        <taxon>Chlorophyta</taxon>
        <taxon>core chlorophytes</taxon>
        <taxon>Chlorophyceae</taxon>
        <taxon>CS clade</taxon>
        <taxon>Chlamydomonadales</taxon>
        <taxon>Volvocaceae</taxon>
        <taxon>Gonium</taxon>
    </lineage>
</organism>
<dbReference type="InterPro" id="IPR051091">
    <property type="entry name" value="O-Glucosyltr/Glycosyltrsf_90"/>
</dbReference>
<keyword evidence="2" id="KW-1185">Reference proteome</keyword>
<sequence length="407" mass="44568">MDSAQEELPEEVKLVSEHPQWKRAWTHAELEPLYNVSLYPDLAVFRERVRLPSALGIANQLRKYHLNNTRTRRGTAVVVVRSGRVLAVTPDDFNPAFRIRVDSVVTELQRHQDAGHVALPDTIFILNARDVPLCSLGFCLVPLFSPVKEVRGLGGSMGPDMPPHGKAYNEDLLVPLLAYPHEQLVFYPAEKKIPLGAFASDPSEPLGGESSCRAFVSRFARDSSVGGKVLKMLDARELLEQQQRAGQGGEAAAATAAPLGGAVSGMASTPPPAVPLSRYRVAVSCDVQSANPGLASLLHTNTPVLKGRSNWAEYYYRAMRAVKEALKPSAAARMAMVAEAGQRFAYTYLSLRSRVLYYEKAITEYNSLFGPGYMQATVADLPSSRPITFGDILALRMYPSSWRQGLA</sequence>
<comment type="caution">
    <text evidence="1">The sequence shown here is derived from an EMBL/GenBank/DDBJ whole genome shotgun (WGS) entry which is preliminary data.</text>
</comment>
<dbReference type="PANTHER" id="PTHR12203:SF35">
    <property type="entry name" value="PROTEIN O-GLUCOSYLTRANSFERASE 1"/>
    <property type="match status" value="1"/>
</dbReference>
<dbReference type="Proteomes" id="UP000075714">
    <property type="component" value="Unassembled WGS sequence"/>
</dbReference>
<dbReference type="PANTHER" id="PTHR12203">
    <property type="entry name" value="KDEL LYS-ASP-GLU-LEU CONTAINING - RELATED"/>
    <property type="match status" value="1"/>
</dbReference>
<gene>
    <name evidence="1" type="ORF">GPECTOR_6g659</name>
</gene>
<dbReference type="AlphaFoldDB" id="A0A150GVL5"/>
<reference evidence="2" key="1">
    <citation type="journal article" date="2016" name="Nat. Commun.">
        <title>The Gonium pectorale genome demonstrates co-option of cell cycle regulation during the evolution of multicellularity.</title>
        <authorList>
            <person name="Hanschen E.R."/>
            <person name="Marriage T.N."/>
            <person name="Ferris P.J."/>
            <person name="Hamaji T."/>
            <person name="Toyoda A."/>
            <person name="Fujiyama A."/>
            <person name="Neme R."/>
            <person name="Noguchi H."/>
            <person name="Minakuchi Y."/>
            <person name="Suzuki M."/>
            <person name="Kawai-Toyooka H."/>
            <person name="Smith D.R."/>
            <person name="Sparks H."/>
            <person name="Anderson J."/>
            <person name="Bakaric R."/>
            <person name="Luria V."/>
            <person name="Karger A."/>
            <person name="Kirschner M.W."/>
            <person name="Durand P.M."/>
            <person name="Michod R.E."/>
            <person name="Nozaki H."/>
            <person name="Olson B.J."/>
        </authorList>
    </citation>
    <scope>NUCLEOTIDE SEQUENCE [LARGE SCALE GENOMIC DNA]</scope>
    <source>
        <strain evidence="2">NIES-2863</strain>
    </source>
</reference>
<name>A0A150GVL5_GONPE</name>
<evidence type="ECO:0000313" key="1">
    <source>
        <dbReference type="EMBL" id="KXZ53742.1"/>
    </source>
</evidence>
<proteinExistence type="predicted"/>
<protein>
    <submittedName>
        <fullName evidence="1">Uncharacterized protein</fullName>
    </submittedName>
</protein>
<evidence type="ECO:0000313" key="2">
    <source>
        <dbReference type="Proteomes" id="UP000075714"/>
    </source>
</evidence>